<keyword evidence="3" id="KW-0472">Membrane</keyword>
<evidence type="ECO:0000256" key="1">
    <source>
        <dbReference type="ARBA" id="ARBA00022529"/>
    </source>
</evidence>
<keyword evidence="6" id="KW-1185">Reference proteome</keyword>
<evidence type="ECO:0000313" key="5">
    <source>
        <dbReference type="EMBL" id="KAH0875976.1"/>
    </source>
</evidence>
<feature type="domain" description="Knottins-like" evidence="4">
    <location>
        <begin position="63"/>
        <end position="101"/>
    </location>
</feature>
<keyword evidence="3" id="KW-0812">Transmembrane</keyword>
<keyword evidence="1" id="KW-0929">Antimicrobial</keyword>
<evidence type="ECO:0000256" key="2">
    <source>
        <dbReference type="ARBA" id="ARBA00022577"/>
    </source>
</evidence>
<reference evidence="5 6" key="1">
    <citation type="submission" date="2021-05" db="EMBL/GenBank/DDBJ databases">
        <title>Genome Assembly of Synthetic Allotetraploid Brassica napus Reveals Homoeologous Exchanges between Subgenomes.</title>
        <authorList>
            <person name="Davis J.T."/>
        </authorList>
    </citation>
    <scope>NUCLEOTIDE SEQUENCE [LARGE SCALE GENOMIC DNA]</scope>
    <source>
        <strain evidence="6">cv. Da-Ae</strain>
        <tissue evidence="5">Seedling</tissue>
    </source>
</reference>
<dbReference type="EMBL" id="JAGKQM010000016">
    <property type="protein sequence ID" value="KAH0875976.1"/>
    <property type="molecule type" value="Genomic_DNA"/>
</dbReference>
<accession>A0ABQ7Z798</accession>
<keyword evidence="3" id="KW-1133">Transmembrane helix</keyword>
<feature type="transmembrane region" description="Helical" evidence="3">
    <location>
        <begin position="12"/>
        <end position="44"/>
    </location>
</feature>
<dbReference type="InterPro" id="IPR003614">
    <property type="entry name" value="Knottins"/>
</dbReference>
<dbReference type="CDD" id="cd00107">
    <property type="entry name" value="Knot1"/>
    <property type="match status" value="1"/>
</dbReference>
<comment type="caution">
    <text evidence="5">The sequence shown here is derived from an EMBL/GenBank/DDBJ whole genome shotgun (WGS) entry which is preliminary data.</text>
</comment>
<evidence type="ECO:0000256" key="3">
    <source>
        <dbReference type="SAM" id="Phobius"/>
    </source>
</evidence>
<sequence length="113" mass="12729">MSKFATIITLLFAYFVLFTTFVIMAKFASIVAFLFAALVLFAAFEAPTTVKRRSCAKGQVERAWSGVCGNNNACKNQCIRLEKARHGSCNYVLPTQKCICFIQKKKCIFYFPC</sequence>
<evidence type="ECO:0000259" key="4">
    <source>
        <dbReference type="Pfam" id="PF00304"/>
    </source>
</evidence>
<dbReference type="Proteomes" id="UP000824890">
    <property type="component" value="Unassembled WGS sequence"/>
</dbReference>
<protein>
    <recommendedName>
        <fullName evidence="4">Knottins-like domain-containing protein</fullName>
    </recommendedName>
</protein>
<proteinExistence type="predicted"/>
<gene>
    <name evidence="5" type="ORF">HID58_073338</name>
</gene>
<name>A0ABQ7Z798_BRANA</name>
<evidence type="ECO:0000313" key="6">
    <source>
        <dbReference type="Proteomes" id="UP000824890"/>
    </source>
</evidence>
<organism evidence="5 6">
    <name type="scientific">Brassica napus</name>
    <name type="common">Rape</name>
    <dbReference type="NCBI Taxonomy" id="3708"/>
    <lineage>
        <taxon>Eukaryota</taxon>
        <taxon>Viridiplantae</taxon>
        <taxon>Streptophyta</taxon>
        <taxon>Embryophyta</taxon>
        <taxon>Tracheophyta</taxon>
        <taxon>Spermatophyta</taxon>
        <taxon>Magnoliopsida</taxon>
        <taxon>eudicotyledons</taxon>
        <taxon>Gunneridae</taxon>
        <taxon>Pentapetalae</taxon>
        <taxon>rosids</taxon>
        <taxon>malvids</taxon>
        <taxon>Brassicales</taxon>
        <taxon>Brassicaceae</taxon>
        <taxon>Brassiceae</taxon>
        <taxon>Brassica</taxon>
    </lineage>
</organism>
<keyword evidence="2" id="KW-0295">Fungicide</keyword>
<dbReference type="Pfam" id="PF00304">
    <property type="entry name" value="Gamma-thionin"/>
    <property type="match status" value="1"/>
</dbReference>
<dbReference type="SUPFAM" id="SSF57095">
    <property type="entry name" value="Scorpion toxin-like"/>
    <property type="match status" value="1"/>
</dbReference>
<dbReference type="Gene3D" id="3.30.30.10">
    <property type="entry name" value="Knottin, scorpion toxin-like"/>
    <property type="match status" value="1"/>
</dbReference>
<dbReference type="InterPro" id="IPR036574">
    <property type="entry name" value="Scorpion_toxin-like_sf"/>
</dbReference>